<comment type="caution">
    <text evidence="12">The sequence shown here is derived from an EMBL/GenBank/DDBJ whole genome shotgun (WGS) entry which is preliminary data.</text>
</comment>
<evidence type="ECO:0000256" key="9">
    <source>
        <dbReference type="ARBA" id="ARBA00022917"/>
    </source>
</evidence>
<reference evidence="12" key="1">
    <citation type="journal article" date="2014" name="Front. Microbiol.">
        <title>High frequency of phylogenetically diverse reductive dehalogenase-homologous genes in deep subseafloor sedimentary metagenomes.</title>
        <authorList>
            <person name="Kawai M."/>
            <person name="Futagami T."/>
            <person name="Toyoda A."/>
            <person name="Takaki Y."/>
            <person name="Nishi S."/>
            <person name="Hori S."/>
            <person name="Arai W."/>
            <person name="Tsubouchi T."/>
            <person name="Morono Y."/>
            <person name="Uchiyama I."/>
            <person name="Ito T."/>
            <person name="Fujiyama A."/>
            <person name="Inagaki F."/>
            <person name="Takami H."/>
        </authorList>
    </citation>
    <scope>NUCLEOTIDE SEQUENCE</scope>
    <source>
        <strain evidence="12">Expedition CK06-06</strain>
    </source>
</reference>
<evidence type="ECO:0000256" key="10">
    <source>
        <dbReference type="ARBA" id="ARBA00023146"/>
    </source>
</evidence>
<evidence type="ECO:0000256" key="1">
    <source>
        <dbReference type="ARBA" id="ARBA00008226"/>
    </source>
</evidence>
<keyword evidence="5" id="KW-0436">Ligase</keyword>
<evidence type="ECO:0000256" key="6">
    <source>
        <dbReference type="ARBA" id="ARBA00022741"/>
    </source>
</evidence>
<evidence type="ECO:0000256" key="3">
    <source>
        <dbReference type="ARBA" id="ARBA00017959"/>
    </source>
</evidence>
<dbReference type="GO" id="GO:0006412">
    <property type="term" value="P:translation"/>
    <property type="evidence" value="ECO:0007669"/>
    <property type="project" value="UniProtKB-KW"/>
</dbReference>
<dbReference type="GO" id="GO:0005524">
    <property type="term" value="F:ATP binding"/>
    <property type="evidence" value="ECO:0007669"/>
    <property type="project" value="UniProtKB-KW"/>
</dbReference>
<keyword evidence="10" id="KW-0030">Aminoacyl-tRNA synthetase</keyword>
<accession>X1T932</accession>
<keyword evidence="4" id="KW-0820">tRNA-binding</keyword>
<protein>
    <recommendedName>
        <fullName evidence="3">Alanine--tRNA ligase</fullName>
        <ecNumber evidence="2">6.1.1.7</ecNumber>
    </recommendedName>
</protein>
<dbReference type="GO" id="GO:0000049">
    <property type="term" value="F:tRNA binding"/>
    <property type="evidence" value="ECO:0007669"/>
    <property type="project" value="UniProtKB-KW"/>
</dbReference>
<keyword evidence="6" id="KW-0547">Nucleotide-binding</keyword>
<dbReference type="EC" id="6.1.1.7" evidence="2"/>
<evidence type="ECO:0000256" key="8">
    <source>
        <dbReference type="ARBA" id="ARBA00022884"/>
    </source>
</evidence>
<evidence type="ECO:0000256" key="2">
    <source>
        <dbReference type="ARBA" id="ARBA00013168"/>
    </source>
</evidence>
<keyword evidence="9" id="KW-0648">Protein biosynthesis</keyword>
<dbReference type="AlphaFoldDB" id="X1T932"/>
<organism evidence="12">
    <name type="scientific">marine sediment metagenome</name>
    <dbReference type="NCBI Taxonomy" id="412755"/>
    <lineage>
        <taxon>unclassified sequences</taxon>
        <taxon>metagenomes</taxon>
        <taxon>ecological metagenomes</taxon>
    </lineage>
</organism>
<sequence>MSAGVLVKAIAPIVDGGGGGRAQMAEAGGKNPEKIDDALTKAHEIIKEKLANA</sequence>
<gene>
    <name evidence="12" type="ORF">S12H4_19460</name>
</gene>
<proteinExistence type="inferred from homology"/>
<evidence type="ECO:0000313" key="12">
    <source>
        <dbReference type="EMBL" id="GAI84030.1"/>
    </source>
</evidence>
<comment type="similarity">
    <text evidence="1">Belongs to the class-II aminoacyl-tRNA synthetase family.</text>
</comment>
<dbReference type="GO" id="GO:0004813">
    <property type="term" value="F:alanine-tRNA ligase activity"/>
    <property type="evidence" value="ECO:0007669"/>
    <property type="project" value="UniProtKB-EC"/>
</dbReference>
<evidence type="ECO:0000256" key="5">
    <source>
        <dbReference type="ARBA" id="ARBA00022598"/>
    </source>
</evidence>
<name>X1T932_9ZZZZ</name>
<evidence type="ECO:0000256" key="7">
    <source>
        <dbReference type="ARBA" id="ARBA00022840"/>
    </source>
</evidence>
<dbReference type="Gene3D" id="3.10.310.40">
    <property type="match status" value="1"/>
</dbReference>
<dbReference type="EMBL" id="BARW01009737">
    <property type="protein sequence ID" value="GAI84030.1"/>
    <property type="molecule type" value="Genomic_DNA"/>
</dbReference>
<evidence type="ECO:0000259" key="11">
    <source>
        <dbReference type="Pfam" id="PF02272"/>
    </source>
</evidence>
<feature type="domain" description="DHHA1" evidence="11">
    <location>
        <begin position="2"/>
        <end position="48"/>
    </location>
</feature>
<dbReference type="Pfam" id="PF02272">
    <property type="entry name" value="DHHA1"/>
    <property type="match status" value="1"/>
</dbReference>
<keyword evidence="7" id="KW-0067">ATP-binding</keyword>
<evidence type="ECO:0000256" key="4">
    <source>
        <dbReference type="ARBA" id="ARBA00022555"/>
    </source>
</evidence>
<keyword evidence="8" id="KW-0694">RNA-binding</keyword>
<dbReference type="InterPro" id="IPR003156">
    <property type="entry name" value="DHHA1_dom"/>
</dbReference>
<dbReference type="FunFam" id="3.10.310.40:FF:000001">
    <property type="entry name" value="Alanine--tRNA ligase"/>
    <property type="match status" value="1"/>
</dbReference>